<reference evidence="2" key="1">
    <citation type="submission" date="2019-02" db="EMBL/GenBank/DDBJ databases">
        <authorList>
            <person name="Pothier F.J."/>
        </authorList>
    </citation>
    <scope>NUCLEOTIDE SEQUENCE</scope>
    <source>
        <strain evidence="2">CI-1B</strain>
    </source>
</reference>
<protein>
    <submittedName>
        <fullName evidence="2">Uncharacterized protein</fullName>
    </submittedName>
</protein>
<organism evidence="2 3">
    <name type="scientific">Bradyrhizobium ivorense</name>
    <dbReference type="NCBI Taxonomy" id="2511166"/>
    <lineage>
        <taxon>Bacteria</taxon>
        <taxon>Pseudomonadati</taxon>
        <taxon>Pseudomonadota</taxon>
        <taxon>Alphaproteobacteria</taxon>
        <taxon>Hyphomicrobiales</taxon>
        <taxon>Nitrobacteraceae</taxon>
        <taxon>Bradyrhizobium</taxon>
    </lineage>
</organism>
<sequence>MLGYCDTIIDALRPLRADRAEAVSFEYLMLAVCVVLGVIAVFGPGNDVKAMPTTAVNATAIANQAGV</sequence>
<keyword evidence="1" id="KW-0472">Membrane</keyword>
<comment type="caution">
    <text evidence="2">The sequence shown here is derived from an EMBL/GenBank/DDBJ whole genome shotgun (WGS) entry which is preliminary data.</text>
</comment>
<dbReference type="Proteomes" id="UP000328092">
    <property type="component" value="Unassembled WGS sequence"/>
</dbReference>
<evidence type="ECO:0000313" key="2">
    <source>
        <dbReference type="EMBL" id="VIO72267.1"/>
    </source>
</evidence>
<dbReference type="EMBL" id="CAADFC020000015">
    <property type="protein sequence ID" value="VIO72267.1"/>
    <property type="molecule type" value="Genomic_DNA"/>
</dbReference>
<name>A0A508TFM0_9BRAD</name>
<accession>A0A508TFM0</accession>
<dbReference type="AlphaFoldDB" id="A0A508TFM0"/>
<keyword evidence="1" id="KW-0812">Transmembrane</keyword>
<gene>
    <name evidence="2" type="ORF">CI1B_39110</name>
</gene>
<evidence type="ECO:0000313" key="3">
    <source>
        <dbReference type="Proteomes" id="UP000328092"/>
    </source>
</evidence>
<keyword evidence="1" id="KW-1133">Transmembrane helix</keyword>
<evidence type="ECO:0000256" key="1">
    <source>
        <dbReference type="SAM" id="Phobius"/>
    </source>
</evidence>
<feature type="transmembrane region" description="Helical" evidence="1">
    <location>
        <begin position="22"/>
        <end position="42"/>
    </location>
</feature>
<proteinExistence type="predicted"/>
<keyword evidence="3" id="KW-1185">Reference proteome</keyword>